<gene>
    <name evidence="2" type="ORF">E4K67_06155</name>
</gene>
<keyword evidence="3" id="KW-1185">Reference proteome</keyword>
<proteinExistence type="predicted"/>
<dbReference type="OrthoDB" id="1797780at2"/>
<evidence type="ECO:0000313" key="2">
    <source>
        <dbReference type="EMBL" id="TGE39411.1"/>
    </source>
</evidence>
<evidence type="ECO:0000256" key="1">
    <source>
        <dbReference type="SAM" id="Phobius"/>
    </source>
</evidence>
<sequence>MRSIKIPFIVLLFQGIPEQTAVATLAFVIAKIPLKWNKLLLIGVILAVCAYVVRLFPIPFGIHIILLIILLLIALIKLGNGDFSLSLLASLLSFLALVIFEFVCLSLLMPVFGLTSESLFTDSFIRIAIAEPQVLLLFITAFLLKKFYNKEVE</sequence>
<dbReference type="AlphaFoldDB" id="A0A4Z0R8B1"/>
<name>A0A4Z0R8B1_9FIRM</name>
<evidence type="ECO:0000313" key="3">
    <source>
        <dbReference type="Proteomes" id="UP000298460"/>
    </source>
</evidence>
<protein>
    <submittedName>
        <fullName evidence="2">Uncharacterized protein</fullName>
    </submittedName>
</protein>
<organism evidence="2 3">
    <name type="scientific">Desulfosporosinus fructosivorans</name>
    <dbReference type="NCBI Taxonomy" id="2018669"/>
    <lineage>
        <taxon>Bacteria</taxon>
        <taxon>Bacillati</taxon>
        <taxon>Bacillota</taxon>
        <taxon>Clostridia</taxon>
        <taxon>Eubacteriales</taxon>
        <taxon>Desulfitobacteriaceae</taxon>
        <taxon>Desulfosporosinus</taxon>
    </lineage>
</organism>
<reference evidence="2 3" key="1">
    <citation type="submission" date="2019-03" db="EMBL/GenBank/DDBJ databases">
        <title>Draft Genome Sequence of Desulfosporosinus fructosivorans Strain 63.6F, Isolated from Marine Sediment in the Baltic Sea.</title>
        <authorList>
            <person name="Hausmann B."/>
            <person name="Vandieken V."/>
            <person name="Pjevac P."/>
            <person name="Schreck K."/>
            <person name="Herbold C.W."/>
            <person name="Loy A."/>
        </authorList>
    </citation>
    <scope>NUCLEOTIDE SEQUENCE [LARGE SCALE GENOMIC DNA]</scope>
    <source>
        <strain evidence="2 3">63.6F</strain>
    </source>
</reference>
<accession>A0A4Z0R8B1</accession>
<keyword evidence="1" id="KW-0812">Transmembrane</keyword>
<keyword evidence="1" id="KW-1133">Transmembrane helix</keyword>
<feature type="transmembrane region" description="Helical" evidence="1">
    <location>
        <begin position="36"/>
        <end position="54"/>
    </location>
</feature>
<feature type="transmembrane region" description="Helical" evidence="1">
    <location>
        <begin position="85"/>
        <end position="112"/>
    </location>
</feature>
<dbReference type="EMBL" id="SPQQ01000002">
    <property type="protein sequence ID" value="TGE39411.1"/>
    <property type="molecule type" value="Genomic_DNA"/>
</dbReference>
<feature type="transmembrane region" description="Helical" evidence="1">
    <location>
        <begin position="124"/>
        <end position="144"/>
    </location>
</feature>
<keyword evidence="1" id="KW-0472">Membrane</keyword>
<feature type="transmembrane region" description="Helical" evidence="1">
    <location>
        <begin position="60"/>
        <end position="78"/>
    </location>
</feature>
<comment type="caution">
    <text evidence="2">The sequence shown here is derived from an EMBL/GenBank/DDBJ whole genome shotgun (WGS) entry which is preliminary data.</text>
</comment>
<dbReference type="Proteomes" id="UP000298460">
    <property type="component" value="Unassembled WGS sequence"/>
</dbReference>